<evidence type="ECO:0000313" key="3">
    <source>
        <dbReference type="EMBL" id="MBD2868563.1"/>
    </source>
</evidence>
<reference evidence="3" key="1">
    <citation type="submission" date="2020-09" db="EMBL/GenBank/DDBJ databases">
        <title>A novel bacterium of genus Paenibacillus, isolated from South China Sea.</title>
        <authorList>
            <person name="Huang H."/>
            <person name="Mo K."/>
            <person name="Hu Y."/>
        </authorList>
    </citation>
    <scope>NUCLEOTIDE SEQUENCE</scope>
    <source>
        <strain evidence="3">IB182493</strain>
    </source>
</reference>
<dbReference type="RefSeq" id="WP_190859945.1">
    <property type="nucleotide sequence ID" value="NZ_JACXIY010000010.1"/>
</dbReference>
<dbReference type="EMBL" id="JACXIY010000010">
    <property type="protein sequence ID" value="MBD2868563.1"/>
    <property type="molecule type" value="Genomic_DNA"/>
</dbReference>
<dbReference type="PANTHER" id="PTHR46558">
    <property type="entry name" value="TRACRIPTIONAL REGULATORY PROTEIN-RELATED-RELATED"/>
    <property type="match status" value="1"/>
</dbReference>
<keyword evidence="4" id="KW-1185">Reference proteome</keyword>
<evidence type="ECO:0000259" key="2">
    <source>
        <dbReference type="PROSITE" id="PS50943"/>
    </source>
</evidence>
<gene>
    <name evidence="3" type="ORF">IDH41_08235</name>
</gene>
<protein>
    <submittedName>
        <fullName evidence="3">Helix-turn-helix transcriptional regulator</fullName>
    </submittedName>
</protein>
<dbReference type="PROSITE" id="PS50943">
    <property type="entry name" value="HTH_CROC1"/>
    <property type="match status" value="1"/>
</dbReference>
<dbReference type="InterPro" id="IPR010982">
    <property type="entry name" value="Lambda_DNA-bd_dom_sf"/>
</dbReference>
<dbReference type="CDD" id="cd00093">
    <property type="entry name" value="HTH_XRE"/>
    <property type="match status" value="1"/>
</dbReference>
<dbReference type="InterPro" id="IPR001387">
    <property type="entry name" value="Cro/C1-type_HTH"/>
</dbReference>
<proteinExistence type="predicted"/>
<keyword evidence="1" id="KW-0238">DNA-binding</keyword>
<evidence type="ECO:0000313" key="4">
    <source>
        <dbReference type="Proteomes" id="UP000632125"/>
    </source>
</evidence>
<dbReference type="GO" id="GO:0003677">
    <property type="term" value="F:DNA binding"/>
    <property type="evidence" value="ECO:0007669"/>
    <property type="project" value="UniProtKB-KW"/>
</dbReference>
<evidence type="ECO:0000256" key="1">
    <source>
        <dbReference type="ARBA" id="ARBA00023125"/>
    </source>
</evidence>
<organism evidence="3 4">
    <name type="scientific">Paenibacillus arenilitoris</name>
    <dbReference type="NCBI Taxonomy" id="2772299"/>
    <lineage>
        <taxon>Bacteria</taxon>
        <taxon>Bacillati</taxon>
        <taxon>Bacillota</taxon>
        <taxon>Bacilli</taxon>
        <taxon>Bacillales</taxon>
        <taxon>Paenibacillaceae</taxon>
        <taxon>Paenibacillus</taxon>
    </lineage>
</organism>
<sequence>MGKDAISNHIRNLRFQHNEMTQQQLADKAGVTRQTIVAIEKGNYSPSLELAFRIARVFGKSIEEVFQYEDKQ</sequence>
<dbReference type="Gene3D" id="1.10.260.40">
    <property type="entry name" value="lambda repressor-like DNA-binding domains"/>
    <property type="match status" value="1"/>
</dbReference>
<dbReference type="SMART" id="SM00530">
    <property type="entry name" value="HTH_XRE"/>
    <property type="match status" value="1"/>
</dbReference>
<dbReference type="SUPFAM" id="SSF47413">
    <property type="entry name" value="lambda repressor-like DNA-binding domains"/>
    <property type="match status" value="1"/>
</dbReference>
<accession>A0A927H5I1</accession>
<name>A0A927H5I1_9BACL</name>
<dbReference type="PANTHER" id="PTHR46558:SF4">
    <property type="entry name" value="DNA-BIDING PHAGE PROTEIN"/>
    <property type="match status" value="1"/>
</dbReference>
<dbReference type="Proteomes" id="UP000632125">
    <property type="component" value="Unassembled WGS sequence"/>
</dbReference>
<dbReference type="AlphaFoldDB" id="A0A927H5I1"/>
<comment type="caution">
    <text evidence="3">The sequence shown here is derived from an EMBL/GenBank/DDBJ whole genome shotgun (WGS) entry which is preliminary data.</text>
</comment>
<feature type="domain" description="HTH cro/C1-type" evidence="2">
    <location>
        <begin position="10"/>
        <end position="65"/>
    </location>
</feature>
<dbReference type="Pfam" id="PF01381">
    <property type="entry name" value="HTH_3"/>
    <property type="match status" value="1"/>
</dbReference>